<proteinExistence type="predicted"/>
<name>A0A944D4Z5_DENI1</name>
<dbReference type="EMBL" id="JAEKFT010000002">
    <property type="protein sequence ID" value="MBT0959945.1"/>
    <property type="molecule type" value="Genomic_DNA"/>
</dbReference>
<evidence type="ECO:0000313" key="2">
    <source>
        <dbReference type="EMBL" id="MBT0959945.1"/>
    </source>
</evidence>
<dbReference type="Proteomes" id="UP000694660">
    <property type="component" value="Unassembled WGS sequence"/>
</dbReference>
<sequence length="151" mass="15726">MGRVPLWSVLLVSGMLAGCEPDPAPESVDVPKETPEENLRDAGVAAREALEKAGDALKKLGEAATGKAQEVMPDTPASEAPEAPVEERQLVPIDPADDAPESEIRDSGAATAEAAARILDATRKAAAKVKEAGKDVVEAIREEPQPPESAK</sequence>
<feature type="compositionally biased region" description="Basic and acidic residues" evidence="1">
    <location>
        <begin position="29"/>
        <end position="40"/>
    </location>
</feature>
<organism evidence="2 3">
    <name type="scientific">Denitromonas iodatirespirans</name>
    <dbReference type="NCBI Taxonomy" id="2795389"/>
    <lineage>
        <taxon>Bacteria</taxon>
        <taxon>Pseudomonadati</taxon>
        <taxon>Pseudomonadota</taxon>
        <taxon>Betaproteobacteria</taxon>
        <taxon>Rhodocyclales</taxon>
        <taxon>Zoogloeaceae</taxon>
        <taxon>Denitromonas</taxon>
    </lineage>
</organism>
<dbReference type="RefSeq" id="WP_214359708.1">
    <property type="nucleotide sequence ID" value="NZ_JAEKFT010000002.1"/>
</dbReference>
<comment type="caution">
    <text evidence="2">The sequence shown here is derived from an EMBL/GenBank/DDBJ whole genome shotgun (WGS) entry which is preliminary data.</text>
</comment>
<protein>
    <submittedName>
        <fullName evidence="2">Uncharacterized protein</fullName>
    </submittedName>
</protein>
<feature type="region of interest" description="Disordered" evidence="1">
    <location>
        <begin position="65"/>
        <end position="110"/>
    </location>
</feature>
<accession>A0A944D4Z5</accession>
<evidence type="ECO:0000256" key="1">
    <source>
        <dbReference type="SAM" id="MobiDB-lite"/>
    </source>
</evidence>
<dbReference type="PROSITE" id="PS51257">
    <property type="entry name" value="PROKAR_LIPOPROTEIN"/>
    <property type="match status" value="1"/>
</dbReference>
<evidence type="ECO:0000313" key="3">
    <source>
        <dbReference type="Proteomes" id="UP000694660"/>
    </source>
</evidence>
<keyword evidence="3" id="KW-1185">Reference proteome</keyword>
<reference evidence="3" key="1">
    <citation type="journal article" date="2022" name="ISME J.">
        <title>Genetic and phylogenetic analysis of dissimilatory iodate-reducing bacteria identifies potential niches across the world's oceans.</title>
        <authorList>
            <person name="Reyes-Umana V."/>
            <person name="Henning Z."/>
            <person name="Lee K."/>
            <person name="Barnum T.P."/>
            <person name="Coates J.D."/>
        </authorList>
    </citation>
    <scope>NUCLEOTIDE SEQUENCE [LARGE SCALE GENOMIC DNA]</scope>
    <source>
        <strain evidence="3">IR12</strain>
    </source>
</reference>
<gene>
    <name evidence="2" type="ORF">I8J34_02055</name>
</gene>
<feature type="region of interest" description="Disordered" evidence="1">
    <location>
        <begin position="18"/>
        <end position="40"/>
    </location>
</feature>
<dbReference type="AlphaFoldDB" id="A0A944D4Z5"/>